<dbReference type="CDD" id="cd13120">
    <property type="entry name" value="BF2867_like_N"/>
    <property type="match status" value="1"/>
</dbReference>
<proteinExistence type="predicted"/>
<dbReference type="Proteomes" id="UP000441522">
    <property type="component" value="Unassembled WGS sequence"/>
</dbReference>
<dbReference type="AlphaFoldDB" id="A0A1Q6IWM5"/>
<evidence type="ECO:0000313" key="1">
    <source>
        <dbReference type="EMBL" id="KAB3854280.1"/>
    </source>
</evidence>
<evidence type="ECO:0000313" key="4">
    <source>
        <dbReference type="Proteomes" id="UP000441522"/>
    </source>
</evidence>
<sequence>MMKTNYLFIGMAALMIAACSNNENEPQVDDGRIAVSFAGEITLPRATTDTWEANDGIGIYMLEHGMKTVTDGATNRKYVTTAGDGKFTPAGTEQTIYFPLNADEKVDFIAYYPQTDLTDDIYKVDVSDQKAPADIDLLRSDNATGKDKSTNTVDLKFFHRLSRVEVELTAGEGVSDTELAGMGITLGQQPVKADFNVLQNTLTAEQGLTSLTLNTAADGKTASAIILRQEGANGRNLKLTLTGGTVLTWPVEAERTFEQGKKTVFTITLKRTPVGTEVEVNATIQPWDTQGTVSGDLEI</sequence>
<dbReference type="Proteomes" id="UP000186631">
    <property type="component" value="Unassembled WGS sequence"/>
</dbReference>
<comment type="caution">
    <text evidence="2">The sequence shown here is derived from an EMBL/GenBank/DDBJ whole genome shotgun (WGS) entry which is preliminary data.</text>
</comment>
<dbReference type="EMBL" id="WCWW01000035">
    <property type="protein sequence ID" value="KAB3854280.1"/>
    <property type="molecule type" value="Genomic_DNA"/>
</dbReference>
<organism evidence="2 3">
    <name type="scientific">Phocaeicola vulgatus</name>
    <name type="common">Bacteroides vulgatus</name>
    <dbReference type="NCBI Taxonomy" id="821"/>
    <lineage>
        <taxon>Bacteria</taxon>
        <taxon>Pseudomonadati</taxon>
        <taxon>Bacteroidota</taxon>
        <taxon>Bacteroidia</taxon>
        <taxon>Bacteroidales</taxon>
        <taxon>Bacteroidaceae</taxon>
        <taxon>Phocaeicola</taxon>
    </lineage>
</organism>
<dbReference type="Gene3D" id="2.60.40.2630">
    <property type="match status" value="1"/>
</dbReference>
<evidence type="ECO:0000313" key="2">
    <source>
        <dbReference type="EMBL" id="OKZ45219.1"/>
    </source>
</evidence>
<dbReference type="PROSITE" id="PS51257">
    <property type="entry name" value="PROKAR_LIPOPROTEIN"/>
    <property type="match status" value="1"/>
</dbReference>
<dbReference type="InterPro" id="IPR042278">
    <property type="entry name" value="Mfa-like_1_N"/>
</dbReference>
<protein>
    <submittedName>
        <fullName evidence="1">Fimbrillin family protein</fullName>
    </submittedName>
</protein>
<dbReference type="Pfam" id="PF13149">
    <property type="entry name" value="Mfa_like_1"/>
    <property type="match status" value="1"/>
</dbReference>
<dbReference type="RefSeq" id="WP_117830156.1">
    <property type="nucleotide sequence ID" value="NZ_DAWEOC010000021.1"/>
</dbReference>
<name>A0A1Q6IWM5_PHOVU</name>
<accession>A0A1Q6IWM5</accession>
<dbReference type="InterPro" id="IPR025049">
    <property type="entry name" value="Mfa-like_1"/>
</dbReference>
<dbReference type="Gene3D" id="2.60.40.2620">
    <property type="entry name" value="Fimbrillin-like"/>
    <property type="match status" value="1"/>
</dbReference>
<gene>
    <name evidence="2" type="ORF">BHV80_13465</name>
    <name evidence="1" type="ORF">GAS29_14815</name>
</gene>
<dbReference type="CDD" id="cd13121">
    <property type="entry name" value="BF2867_like_C"/>
    <property type="match status" value="1"/>
</dbReference>
<reference evidence="1 4" key="2">
    <citation type="journal article" date="2019" name="Nat. Med.">
        <title>A library of human gut bacterial isolates paired with longitudinal multiomics data enables mechanistic microbiome research.</title>
        <authorList>
            <person name="Poyet M."/>
            <person name="Groussin M."/>
            <person name="Gibbons S.M."/>
            <person name="Avila-Pacheco J."/>
            <person name="Jiang X."/>
            <person name="Kearney S.M."/>
            <person name="Perrotta A.R."/>
            <person name="Berdy B."/>
            <person name="Zhao S."/>
            <person name="Lieberman T.D."/>
            <person name="Swanson P.K."/>
            <person name="Smith M."/>
            <person name="Roesemann S."/>
            <person name="Alexander J.E."/>
            <person name="Rich S.A."/>
            <person name="Livny J."/>
            <person name="Vlamakis H."/>
            <person name="Clish C."/>
            <person name="Bullock K."/>
            <person name="Deik A."/>
            <person name="Scott J."/>
            <person name="Pierce K.A."/>
            <person name="Xavier R.J."/>
            <person name="Alm E.J."/>
        </authorList>
    </citation>
    <scope>NUCLEOTIDE SEQUENCE [LARGE SCALE GENOMIC DNA]</scope>
    <source>
        <strain evidence="1 4">BIOML-A5</strain>
    </source>
</reference>
<reference evidence="2 3" key="1">
    <citation type="journal article" date="2016" name="Nat. Biotechnol.">
        <title>Measurement of bacterial replication rates in microbial communities.</title>
        <authorList>
            <person name="Brown C.T."/>
            <person name="Olm M.R."/>
            <person name="Thomas B.C."/>
            <person name="Banfield J.F."/>
        </authorList>
    </citation>
    <scope>NUCLEOTIDE SEQUENCE [LARGE SCALE GENOMIC DNA]</scope>
    <source>
        <strain evidence="2">42_262</strain>
    </source>
</reference>
<dbReference type="EMBL" id="MNQV01000215">
    <property type="protein sequence ID" value="OKZ45219.1"/>
    <property type="molecule type" value="Genomic_DNA"/>
</dbReference>
<evidence type="ECO:0000313" key="3">
    <source>
        <dbReference type="Proteomes" id="UP000186631"/>
    </source>
</evidence>